<dbReference type="EMBL" id="JAEDAK010000014">
    <property type="protein sequence ID" value="MBH9578685.1"/>
    <property type="molecule type" value="Genomic_DNA"/>
</dbReference>
<protein>
    <submittedName>
        <fullName evidence="1">Uncharacterized protein</fullName>
    </submittedName>
</protein>
<reference evidence="1" key="1">
    <citation type="submission" date="2020-12" db="EMBL/GenBank/DDBJ databases">
        <title>The genome sequence of Inhella sp. 1Y17.</title>
        <authorList>
            <person name="Liu Y."/>
        </authorList>
    </citation>
    <scope>NUCLEOTIDE SEQUENCE</scope>
    <source>
        <strain evidence="1">1Y17</strain>
    </source>
</reference>
<gene>
    <name evidence="1" type="ORF">I7X39_17470</name>
</gene>
<evidence type="ECO:0000313" key="1">
    <source>
        <dbReference type="EMBL" id="MBH9578685.1"/>
    </source>
</evidence>
<sequence>MTGRPHTSGVPAAHPSRRTALRGASCALLAPWVGWARAGHGAAAAPHRPLAVDAAVDVHGGLWILSGCADDGLQLGRYRSGGVWACQHLLPTGGERVNFSAESAPRLAWGPQGRLAVAFSTMGPRRHRGQLRVLTGDFVHDGDSLAAGSAPRISFAELPAAGAEAVAREHAALNFDGAGRLHLAWLERQSTDPATRDRVALHRAATESPNGRFGPAQRLGEAACECCRTAIALGENGQVAVLWRHVFEGRYRDHAFHAGGEGAAIQRVGTDRWALEACPHHGPSLAPAAGGGYHAVWYTHRAGEGQVFYARLGSDGSMNGPERALPDEQAEHAAVASAGLKVAVIWRAFEGAQQLLRAWFSVDGGRRFRVMTLARRDGESDHPRLAAGAGRLFAVWNTEAGLVVKELS</sequence>
<comment type="caution">
    <text evidence="1">The sequence shown here is derived from an EMBL/GenBank/DDBJ whole genome shotgun (WGS) entry which is preliminary data.</text>
</comment>
<evidence type="ECO:0000313" key="2">
    <source>
        <dbReference type="Proteomes" id="UP000613266"/>
    </source>
</evidence>
<dbReference type="AlphaFoldDB" id="A0A931J9S5"/>
<name>A0A931J9S5_9BURK</name>
<dbReference type="Proteomes" id="UP000613266">
    <property type="component" value="Unassembled WGS sequence"/>
</dbReference>
<dbReference type="InterPro" id="IPR006311">
    <property type="entry name" value="TAT_signal"/>
</dbReference>
<dbReference type="RefSeq" id="WP_198112457.1">
    <property type="nucleotide sequence ID" value="NZ_JAEDAK010000014.1"/>
</dbReference>
<organism evidence="1 2">
    <name type="scientific">Inhella proteolytica</name>
    <dbReference type="NCBI Taxonomy" id="2795029"/>
    <lineage>
        <taxon>Bacteria</taxon>
        <taxon>Pseudomonadati</taxon>
        <taxon>Pseudomonadota</taxon>
        <taxon>Betaproteobacteria</taxon>
        <taxon>Burkholderiales</taxon>
        <taxon>Sphaerotilaceae</taxon>
        <taxon>Inhella</taxon>
    </lineage>
</organism>
<keyword evidence="2" id="KW-1185">Reference proteome</keyword>
<proteinExistence type="predicted"/>
<accession>A0A931J9S5</accession>
<dbReference type="PROSITE" id="PS51318">
    <property type="entry name" value="TAT"/>
    <property type="match status" value="1"/>
</dbReference>